<accession>A0A8S3XJA1</accession>
<feature type="compositionally biased region" description="Polar residues" evidence="1">
    <location>
        <begin position="108"/>
        <end position="122"/>
    </location>
</feature>
<evidence type="ECO:0000313" key="4">
    <source>
        <dbReference type="Proteomes" id="UP000691718"/>
    </source>
</evidence>
<sequence length="182" mass="19987">MDANSVKSIKQIEGRKGKDGYLLLELSDETESEKWFQAAKMKMLKINDILPNVPMIYDKEQPANVDDVVNTPVVVDSNDDGTVAQELELEQMRSTLDEAILETRSMPLKSTATSPHSPQQAESGYREGSEPNDGDLFGSQPGPLRDGFNSLWPALAKKVVLSQPGEQELKNVSQRLGPSSAD</sequence>
<evidence type="ECO:0000313" key="3">
    <source>
        <dbReference type="EMBL" id="CAG5023346.1"/>
    </source>
</evidence>
<feature type="compositionally biased region" description="Polar residues" evidence="1">
    <location>
        <begin position="170"/>
        <end position="182"/>
    </location>
</feature>
<evidence type="ECO:0000259" key="2">
    <source>
        <dbReference type="Pfam" id="PF03258"/>
    </source>
</evidence>
<dbReference type="InterPro" id="IPR004941">
    <property type="entry name" value="FP_N"/>
</dbReference>
<feature type="region of interest" description="Disordered" evidence="1">
    <location>
        <begin position="103"/>
        <end position="149"/>
    </location>
</feature>
<dbReference type="EMBL" id="CAJQZP010001153">
    <property type="protein sequence ID" value="CAG5023346.1"/>
    <property type="molecule type" value="Genomic_DNA"/>
</dbReference>
<dbReference type="Pfam" id="PF03258">
    <property type="entry name" value="Baculo_FP"/>
    <property type="match status" value="1"/>
</dbReference>
<feature type="region of interest" description="Disordered" evidence="1">
    <location>
        <begin position="163"/>
        <end position="182"/>
    </location>
</feature>
<feature type="domain" description="FP protein N-terminal" evidence="2">
    <location>
        <begin position="9"/>
        <end position="56"/>
    </location>
</feature>
<name>A0A8S3XJA1_PARAO</name>
<dbReference type="Proteomes" id="UP000691718">
    <property type="component" value="Unassembled WGS sequence"/>
</dbReference>
<comment type="caution">
    <text evidence="3">The sequence shown here is derived from an EMBL/GenBank/DDBJ whole genome shotgun (WGS) entry which is preliminary data.</text>
</comment>
<evidence type="ECO:0000256" key="1">
    <source>
        <dbReference type="SAM" id="MobiDB-lite"/>
    </source>
</evidence>
<gene>
    <name evidence="3" type="ORF">PAPOLLO_LOCUS17927</name>
</gene>
<dbReference type="AlphaFoldDB" id="A0A8S3XJA1"/>
<organism evidence="3 4">
    <name type="scientific">Parnassius apollo</name>
    <name type="common">Apollo butterfly</name>
    <name type="synonym">Papilio apollo</name>
    <dbReference type="NCBI Taxonomy" id="110799"/>
    <lineage>
        <taxon>Eukaryota</taxon>
        <taxon>Metazoa</taxon>
        <taxon>Ecdysozoa</taxon>
        <taxon>Arthropoda</taxon>
        <taxon>Hexapoda</taxon>
        <taxon>Insecta</taxon>
        <taxon>Pterygota</taxon>
        <taxon>Neoptera</taxon>
        <taxon>Endopterygota</taxon>
        <taxon>Lepidoptera</taxon>
        <taxon>Glossata</taxon>
        <taxon>Ditrysia</taxon>
        <taxon>Papilionoidea</taxon>
        <taxon>Papilionidae</taxon>
        <taxon>Parnassiinae</taxon>
        <taxon>Parnassini</taxon>
        <taxon>Parnassius</taxon>
        <taxon>Parnassius</taxon>
    </lineage>
</organism>
<keyword evidence="4" id="KW-1185">Reference proteome</keyword>
<reference evidence="3" key="1">
    <citation type="submission" date="2021-04" db="EMBL/GenBank/DDBJ databases">
        <authorList>
            <person name="Tunstrom K."/>
        </authorList>
    </citation>
    <scope>NUCLEOTIDE SEQUENCE</scope>
</reference>
<protein>
    <submittedName>
        <fullName evidence="3">(apollo) hypothetical protein</fullName>
    </submittedName>
</protein>
<proteinExistence type="predicted"/>